<dbReference type="EMBL" id="CVVU01000220">
    <property type="protein sequence ID" value="CRP40722.1"/>
    <property type="molecule type" value="Genomic_DNA"/>
</dbReference>
<reference evidence="5" key="1">
    <citation type="submission" date="2015-06" db="EMBL/GenBank/DDBJ databases">
        <authorList>
            <person name="Radhakrishnan Rajesh"/>
            <person name="Underwood Anthony"/>
            <person name="Al-Shahib Ali"/>
        </authorList>
    </citation>
    <scope>NUCLEOTIDE SEQUENCE [LARGE SCALE GENOMIC DNA]</scope>
    <source>
        <strain evidence="5">P19_London_7_VIM_2_05_10</strain>
    </source>
</reference>
<reference evidence="3 6" key="4">
    <citation type="submission" date="2018-08" db="EMBL/GenBank/DDBJ databases">
        <title>Recombination of ecologically and evolutionarily significant loci maintains genetic cohesion in the Pseudomonas syringae species complex.</title>
        <authorList>
            <person name="Dillon M."/>
            <person name="Thakur S."/>
            <person name="Almeida R.N.D."/>
            <person name="Weir B.S."/>
            <person name="Guttman D.S."/>
        </authorList>
    </citation>
    <scope>NUCLEOTIDE SEQUENCE [LARGE SCALE GENOMIC DNA]</scope>
    <source>
        <strain evidence="3 6">ICMP 7846</strain>
    </source>
</reference>
<accession>A0A0C7CS93</accession>
<dbReference type="Proteomes" id="UP000045039">
    <property type="component" value="Unassembled WGS sequence"/>
</dbReference>
<feature type="domain" description="Tse2 ADP-ribosyltransferase toxin" evidence="1">
    <location>
        <begin position="20"/>
        <end position="152"/>
    </location>
</feature>
<reference evidence="4 7" key="5">
    <citation type="submission" date="2019-01" db="EMBL/GenBank/DDBJ databases">
        <title>The Pseudomonas aeruginosa pan-genome provides new insights on its population structure, horizontal gene transfer and pathogenicity.</title>
        <authorList>
            <person name="Freschi L."/>
            <person name="Vincent A.T."/>
            <person name="Jeukens J."/>
            <person name="Emond-Rheault J.-G."/>
            <person name="Kukavica-Ibrulj I."/>
            <person name="Dupont M.-J."/>
            <person name="Charette S.J."/>
            <person name="Boyle B."/>
            <person name="Levesque R.C."/>
        </authorList>
    </citation>
    <scope>NUCLEOTIDE SEQUENCE [LARGE SCALE GENOMIC DNA]</scope>
    <source>
        <strain evidence="4 7">PA-W36</strain>
    </source>
</reference>
<comment type="caution">
    <text evidence="3">The sequence shown here is derived from an EMBL/GenBank/DDBJ whole genome shotgun (WGS) entry which is preliminary data.</text>
</comment>
<dbReference type="Pfam" id="PF18648">
    <property type="entry name" value="ADPRTs_Tse2"/>
    <property type="match status" value="1"/>
</dbReference>
<dbReference type="AlphaFoldDB" id="A0A0C7CS93"/>
<dbReference type="InterPro" id="IPR041018">
    <property type="entry name" value="ADPRTs_Tse2"/>
</dbReference>
<dbReference type="EMBL" id="RBSQ01001398">
    <property type="protein sequence ID" value="RMS44695.1"/>
    <property type="molecule type" value="Genomic_DNA"/>
</dbReference>
<proteinExistence type="predicted"/>
<name>A0A0C7CS93_PSEAI</name>
<evidence type="ECO:0000313" key="2">
    <source>
        <dbReference type="EMBL" id="CRP40722.1"/>
    </source>
</evidence>
<sequence>MSYDYEKTSLTLYRAVFKANYDGDVGRYLRPDKELAEAAEVAPLLHPTFDSPNTPGVPARAPDIVAGRDGLYAPDTGGTSVFDRAGVLRRADGDFVIPDGTDIPPDLKVKQDSYNKRLQATHYTIMPAKPMYREVLMGQLDNFVRNAIRRQWEKARGL</sequence>
<dbReference type="EMBL" id="NSNE01000001">
    <property type="protein sequence ID" value="RPM23038.1"/>
    <property type="molecule type" value="Genomic_DNA"/>
</dbReference>
<reference evidence="4 7" key="3">
    <citation type="submission" date="2017-08" db="EMBL/GenBank/DDBJ databases">
        <authorList>
            <person name="Feschi L."/>
            <person name="Jeukens J."/>
            <person name="Emond-Rheault J.-G."/>
            <person name="Kukavica-Ibrulj I."/>
            <person name="Boyle B."/>
            <person name="Levesque R.C."/>
        </authorList>
    </citation>
    <scope>NUCLEOTIDE SEQUENCE [LARGE SCALE GENOMIC DNA]</scope>
    <source>
        <strain evidence="4 7">PA-W36</strain>
    </source>
</reference>
<organism evidence="3 6">
    <name type="scientific">Pseudomonas aeruginosa</name>
    <dbReference type="NCBI Taxonomy" id="287"/>
    <lineage>
        <taxon>Bacteria</taxon>
        <taxon>Pseudomonadati</taxon>
        <taxon>Pseudomonadota</taxon>
        <taxon>Gammaproteobacteria</taxon>
        <taxon>Pseudomonadales</taxon>
        <taxon>Pseudomonadaceae</taxon>
        <taxon>Pseudomonas</taxon>
    </lineage>
</organism>
<dbReference type="Proteomes" id="UP000284767">
    <property type="component" value="Unassembled WGS sequence"/>
</dbReference>
<evidence type="ECO:0000313" key="5">
    <source>
        <dbReference type="Proteomes" id="UP000045039"/>
    </source>
</evidence>
<evidence type="ECO:0000313" key="3">
    <source>
        <dbReference type="EMBL" id="RMS44695.1"/>
    </source>
</evidence>
<evidence type="ECO:0000259" key="1">
    <source>
        <dbReference type="Pfam" id="PF18648"/>
    </source>
</evidence>
<protein>
    <recommendedName>
        <fullName evidence="1">Tse2 ADP-ribosyltransferase toxin domain-containing protein</fullName>
    </recommendedName>
</protein>
<reference evidence="2" key="2">
    <citation type="submission" date="2015-06" db="EMBL/GenBank/DDBJ databases">
        <authorList>
            <person name="Radhakrishnan R."/>
            <person name="Underwood A."/>
            <person name="Al-Shahib A."/>
        </authorList>
    </citation>
    <scope>NUCLEOTIDE SEQUENCE</scope>
    <source>
        <strain evidence="2">P19_London_7_VIM_2_05_10</strain>
    </source>
</reference>
<accession>A0A1S1C3R9</accession>
<gene>
    <name evidence="3" type="ORF">ALP65_03600</name>
    <name evidence="4" type="ORF">IPC1295_00590</name>
    <name evidence="2" type="ORF">PAERUG_P19_London_7_VIM_2_05_10_04363</name>
</gene>
<evidence type="ECO:0000313" key="7">
    <source>
        <dbReference type="Proteomes" id="UP000284767"/>
    </source>
</evidence>
<evidence type="ECO:0000313" key="6">
    <source>
        <dbReference type="Proteomes" id="UP000270834"/>
    </source>
</evidence>
<evidence type="ECO:0000313" key="4">
    <source>
        <dbReference type="EMBL" id="RPM23038.1"/>
    </source>
</evidence>
<dbReference type="Proteomes" id="UP000270834">
    <property type="component" value="Unassembled WGS sequence"/>
</dbReference>
<dbReference type="RefSeq" id="WP_003119469.1">
    <property type="nucleotide sequence ID" value="NZ_AP014651.1"/>
</dbReference>